<evidence type="ECO:0000259" key="1">
    <source>
        <dbReference type="PROSITE" id="PS50965"/>
    </source>
</evidence>
<reference evidence="2 3" key="1">
    <citation type="submission" date="2021-05" db="EMBL/GenBank/DDBJ databases">
        <title>Novel Bacillus species.</title>
        <authorList>
            <person name="Liu G."/>
        </authorList>
    </citation>
    <scope>NUCLEOTIDE SEQUENCE [LARGE SCALE GENOMIC DNA]</scope>
    <source>
        <strain evidence="3">FJAT-49780</strain>
    </source>
</reference>
<dbReference type="Pfam" id="PF08378">
    <property type="entry name" value="NERD"/>
    <property type="match status" value="1"/>
</dbReference>
<dbReference type="PROSITE" id="PS50965">
    <property type="entry name" value="NERD"/>
    <property type="match status" value="1"/>
</dbReference>
<organism evidence="2 3">
    <name type="scientific">Lederbergia citri</name>
    <dbReference type="NCBI Taxonomy" id="2833580"/>
    <lineage>
        <taxon>Bacteria</taxon>
        <taxon>Bacillati</taxon>
        <taxon>Bacillota</taxon>
        <taxon>Bacilli</taxon>
        <taxon>Bacillales</taxon>
        <taxon>Bacillaceae</taxon>
        <taxon>Lederbergia</taxon>
    </lineage>
</organism>
<evidence type="ECO:0000313" key="3">
    <source>
        <dbReference type="Proteomes" id="UP000681414"/>
    </source>
</evidence>
<keyword evidence="3" id="KW-1185">Reference proteome</keyword>
<feature type="domain" description="NERD" evidence="1">
    <location>
        <begin position="37"/>
        <end position="147"/>
    </location>
</feature>
<dbReference type="RefSeq" id="WP_213123639.1">
    <property type="nucleotide sequence ID" value="NZ_JAGYPG010000001.1"/>
</dbReference>
<accession>A0A942TCU9</accession>
<proteinExistence type="predicted"/>
<protein>
    <submittedName>
        <fullName evidence="2">NERD domain-containing protein</fullName>
    </submittedName>
</protein>
<name>A0A942TCU9_9BACI</name>
<dbReference type="EMBL" id="JAGYPG010000001">
    <property type="protein sequence ID" value="MBS4194461.1"/>
    <property type="molecule type" value="Genomic_DNA"/>
</dbReference>
<evidence type="ECO:0000313" key="2">
    <source>
        <dbReference type="EMBL" id="MBS4194461.1"/>
    </source>
</evidence>
<dbReference type="Proteomes" id="UP000681414">
    <property type="component" value="Unassembled WGS sequence"/>
</dbReference>
<dbReference type="InterPro" id="IPR011528">
    <property type="entry name" value="NERD"/>
</dbReference>
<gene>
    <name evidence="2" type="ORF">KHA97_05175</name>
</gene>
<sequence>MKIKQRLENKELMVYRLLNSRNKLLNEDSTKLARLEKGFKGELIFDERIDRLSKSWLILNDIQLESNETDFQIDSIIVAQKLLLLFEIKNHEGDYYIEDDQWYYMNGTPLQNPMSQLERKELLLQRLLRELGSNIPIESYLVYVNPNFHLYNAPRNPSIIFPTQLNRFFDELNKIPTNISEPHKKLAYKLVSMHKSESRSNIPKYSYEEVRKGIMCSICCSFRLEIKKSIFICKNCEGTENKTTAILRSVDEYHLLFPERKITTINIYEWCKGIVSKKLIQRILSKNFIAKGNAKSTYYDKKEKLY</sequence>
<comment type="caution">
    <text evidence="2">The sequence shown here is derived from an EMBL/GenBank/DDBJ whole genome shotgun (WGS) entry which is preliminary data.</text>
</comment>
<dbReference type="AlphaFoldDB" id="A0A942TCU9"/>